<reference evidence="2 3" key="1">
    <citation type="submission" date="2021-06" db="EMBL/GenBank/DDBJ databases">
        <title>Rhodobacteraceae bacterium strain HSP-20.</title>
        <authorList>
            <person name="Chen W.-M."/>
        </authorList>
    </citation>
    <scope>NUCLEOTIDE SEQUENCE [LARGE SCALE GENOMIC DNA]</scope>
    <source>
        <strain evidence="2 3">HSP-20</strain>
    </source>
</reference>
<proteinExistence type="predicted"/>
<dbReference type="RefSeq" id="WP_161761178.1">
    <property type="nucleotide sequence ID" value="NZ_JAAATX020000003.1"/>
</dbReference>
<dbReference type="EMBL" id="JAAATX020000003">
    <property type="protein sequence ID" value="MBU9697103.1"/>
    <property type="molecule type" value="Genomic_DNA"/>
</dbReference>
<gene>
    <name evidence="2" type="ORF">GU927_004495</name>
</gene>
<feature type="region of interest" description="Disordered" evidence="1">
    <location>
        <begin position="40"/>
        <end position="63"/>
    </location>
</feature>
<evidence type="ECO:0000313" key="2">
    <source>
        <dbReference type="EMBL" id="MBU9697103.1"/>
    </source>
</evidence>
<sequence>MQFGLAILARIGLLAHKSAQVDPQFDLRLQRLGAREQLRAAQTGPIKGAARTAVRNPPEPRAV</sequence>
<dbReference type="Proteomes" id="UP000731907">
    <property type="component" value="Unassembled WGS sequence"/>
</dbReference>
<evidence type="ECO:0000256" key="1">
    <source>
        <dbReference type="SAM" id="MobiDB-lite"/>
    </source>
</evidence>
<organism evidence="2 3">
    <name type="scientific">Paragemmobacter amnigenus</name>
    <dbReference type="NCBI Taxonomy" id="2852097"/>
    <lineage>
        <taxon>Bacteria</taxon>
        <taxon>Pseudomonadati</taxon>
        <taxon>Pseudomonadota</taxon>
        <taxon>Alphaproteobacteria</taxon>
        <taxon>Rhodobacterales</taxon>
        <taxon>Paracoccaceae</taxon>
        <taxon>Paragemmobacter</taxon>
    </lineage>
</organism>
<name>A0ABS6J028_9RHOB</name>
<comment type="caution">
    <text evidence="2">The sequence shown here is derived from an EMBL/GenBank/DDBJ whole genome shotgun (WGS) entry which is preliminary data.</text>
</comment>
<keyword evidence="3" id="KW-1185">Reference proteome</keyword>
<evidence type="ECO:0000313" key="3">
    <source>
        <dbReference type="Proteomes" id="UP000731907"/>
    </source>
</evidence>
<protein>
    <submittedName>
        <fullName evidence="2">Uncharacterized protein</fullName>
    </submittedName>
</protein>
<accession>A0ABS6J028</accession>